<name>A0A0L6U1Y1_9FIRM</name>
<organism evidence="2 3">
    <name type="scientific">Acetobacterium bakii</name>
    <dbReference type="NCBI Taxonomy" id="52689"/>
    <lineage>
        <taxon>Bacteria</taxon>
        <taxon>Bacillati</taxon>
        <taxon>Bacillota</taxon>
        <taxon>Clostridia</taxon>
        <taxon>Eubacteriales</taxon>
        <taxon>Eubacteriaceae</taxon>
        <taxon>Acetobacterium</taxon>
    </lineage>
</organism>
<feature type="domain" description="Glycosyltransferase 2-like" evidence="1">
    <location>
        <begin position="16"/>
        <end position="164"/>
    </location>
</feature>
<dbReference type="STRING" id="52689.AKG39_06280"/>
<evidence type="ECO:0000313" key="2">
    <source>
        <dbReference type="EMBL" id="KNZ42524.1"/>
    </source>
</evidence>
<sequence>MKYAAAIVFYNPDEDAIKRISRYSNNFDEILVIDNSEKEKINIANELMHYENCLYHKMNGNEGMAKALNYAFYRAIEREYEIILTMDQDSLYTDENIKTMKDFINGNFDENVGIYSPNYSKLYFDEKLNAFIVGKPVIKKSDIKRVDFCMTSGSFVNVKALKKVLPIDDYFIGYVDNYLCARLTEMDFKLLRVGSSCFNQQVGGKVKNTIFNRIFNILHHAEIRYYYMFRNNLFLQERFKKNFLLKTRSKIDLIRIMVNIIIGEENKWKKIKACETGYKDFKRKIMGKVPDESITW</sequence>
<dbReference type="AlphaFoldDB" id="A0A0L6U1Y1"/>
<dbReference type="RefSeq" id="WP_050739523.1">
    <property type="nucleotide sequence ID" value="NZ_LGYO01000012.1"/>
</dbReference>
<dbReference type="InterPro" id="IPR001173">
    <property type="entry name" value="Glyco_trans_2-like"/>
</dbReference>
<reference evidence="3" key="1">
    <citation type="submission" date="2015-07" db="EMBL/GenBank/DDBJ databases">
        <title>Draft genome sequence of Acetobacterium bakii DSM 8293, a potential psychrophilic chemical producer through syngas fermentation.</title>
        <authorList>
            <person name="Song Y."/>
            <person name="Hwang S."/>
            <person name="Cho B.-K."/>
        </authorList>
    </citation>
    <scope>NUCLEOTIDE SEQUENCE [LARGE SCALE GENOMIC DNA]</scope>
    <source>
        <strain evidence="3">DSM 8239</strain>
    </source>
</reference>
<dbReference type="Proteomes" id="UP000036873">
    <property type="component" value="Unassembled WGS sequence"/>
</dbReference>
<proteinExistence type="predicted"/>
<dbReference type="InterPro" id="IPR029044">
    <property type="entry name" value="Nucleotide-diphossugar_trans"/>
</dbReference>
<evidence type="ECO:0000259" key="1">
    <source>
        <dbReference type="Pfam" id="PF00535"/>
    </source>
</evidence>
<dbReference type="EMBL" id="LGYO01000012">
    <property type="protein sequence ID" value="KNZ42524.1"/>
    <property type="molecule type" value="Genomic_DNA"/>
</dbReference>
<accession>A0A0L6U1Y1</accession>
<comment type="caution">
    <text evidence="2">The sequence shown here is derived from an EMBL/GenBank/DDBJ whole genome shotgun (WGS) entry which is preliminary data.</text>
</comment>
<keyword evidence="3" id="KW-1185">Reference proteome</keyword>
<dbReference type="Pfam" id="PF00535">
    <property type="entry name" value="Glycos_transf_2"/>
    <property type="match status" value="1"/>
</dbReference>
<dbReference type="Gene3D" id="3.90.550.10">
    <property type="entry name" value="Spore Coat Polysaccharide Biosynthesis Protein SpsA, Chain A"/>
    <property type="match status" value="1"/>
</dbReference>
<dbReference type="SUPFAM" id="SSF53448">
    <property type="entry name" value="Nucleotide-diphospho-sugar transferases"/>
    <property type="match status" value="1"/>
</dbReference>
<gene>
    <name evidence="2" type="ORF">AKG39_06280</name>
</gene>
<evidence type="ECO:0000313" key="3">
    <source>
        <dbReference type="Proteomes" id="UP000036873"/>
    </source>
</evidence>
<protein>
    <recommendedName>
        <fullName evidence="1">Glycosyltransferase 2-like domain-containing protein</fullName>
    </recommendedName>
</protein>